<dbReference type="SUPFAM" id="SSF46785">
    <property type="entry name" value="Winged helix' DNA-binding domain"/>
    <property type="match status" value="1"/>
</dbReference>
<evidence type="ECO:0000313" key="5">
    <source>
        <dbReference type="Proteomes" id="UP000324209"/>
    </source>
</evidence>
<feature type="region of interest" description="Disordered" evidence="1">
    <location>
        <begin position="260"/>
        <end position="281"/>
    </location>
</feature>
<dbReference type="Gene3D" id="1.10.10.10">
    <property type="entry name" value="Winged helix-like DNA-binding domain superfamily/Winged helix DNA-binding domain"/>
    <property type="match status" value="1"/>
</dbReference>
<dbReference type="InterPro" id="IPR013196">
    <property type="entry name" value="HTH_11"/>
</dbReference>
<dbReference type="InterPro" id="IPR045864">
    <property type="entry name" value="aa-tRNA-synth_II/BPL/LPL"/>
</dbReference>
<dbReference type="PANTHER" id="PTHR12835:SF5">
    <property type="entry name" value="BIOTIN--PROTEIN LIGASE"/>
    <property type="match status" value="1"/>
</dbReference>
<dbReference type="Gene3D" id="3.30.930.10">
    <property type="entry name" value="Bira Bifunctional Protein, Domain 2"/>
    <property type="match status" value="1"/>
</dbReference>
<gene>
    <name evidence="4" type="ORF">EXM22_17960</name>
</gene>
<proteinExistence type="predicted"/>
<dbReference type="EMBL" id="CP036150">
    <property type="protein sequence ID" value="QEN09776.1"/>
    <property type="molecule type" value="Genomic_DNA"/>
</dbReference>
<reference evidence="4 5" key="1">
    <citation type="submission" date="2019-02" db="EMBL/GenBank/DDBJ databases">
        <title>Complete Genome Sequence and Methylome Analysis of free living Spirochaetas.</title>
        <authorList>
            <person name="Fomenkov A."/>
            <person name="Dubinina G."/>
            <person name="Leshcheva N."/>
            <person name="Mikheeva N."/>
            <person name="Grabovich M."/>
            <person name="Vincze T."/>
            <person name="Roberts R.J."/>
        </authorList>
    </citation>
    <scope>NUCLEOTIDE SEQUENCE [LARGE SCALE GENOMIC DNA]</scope>
    <source>
        <strain evidence="4 5">K2</strain>
    </source>
</reference>
<evidence type="ECO:0000259" key="2">
    <source>
        <dbReference type="Pfam" id="PF03099"/>
    </source>
</evidence>
<dbReference type="InterPro" id="IPR036388">
    <property type="entry name" value="WH-like_DNA-bd_sf"/>
</dbReference>
<dbReference type="AlphaFoldDB" id="A0A5C1QT86"/>
<dbReference type="Pfam" id="PF08279">
    <property type="entry name" value="HTH_11"/>
    <property type="match status" value="1"/>
</dbReference>
<evidence type="ECO:0000313" key="4">
    <source>
        <dbReference type="EMBL" id="QEN09776.1"/>
    </source>
</evidence>
<dbReference type="Proteomes" id="UP000324209">
    <property type="component" value="Chromosome"/>
</dbReference>
<dbReference type="InterPro" id="IPR036390">
    <property type="entry name" value="WH_DNA-bd_sf"/>
</dbReference>
<dbReference type="SUPFAM" id="SSF55681">
    <property type="entry name" value="Class II aaRS and biotin synthetases"/>
    <property type="match status" value="1"/>
</dbReference>
<dbReference type="OrthoDB" id="9807064at2"/>
<accession>A0A5C1QT86</accession>
<keyword evidence="5" id="KW-1185">Reference proteome</keyword>
<evidence type="ECO:0000259" key="3">
    <source>
        <dbReference type="Pfam" id="PF08279"/>
    </source>
</evidence>
<dbReference type="KEGG" id="ock:EXM22_17960"/>
<dbReference type="GO" id="GO:0005737">
    <property type="term" value="C:cytoplasm"/>
    <property type="evidence" value="ECO:0007669"/>
    <property type="project" value="TreeGrafter"/>
</dbReference>
<protein>
    <submittedName>
        <fullName evidence="4">HTH domain-containing protein</fullName>
    </submittedName>
</protein>
<name>A0A5C1QT86_9SPIO</name>
<sequence length="281" mass="32249">MVNETKFHILHQLKDSKDWHSGAQFSQELGISRVAVWKQIKSLIQQGYPIESGSKGYRITQNNDALTSLEFKQDKRIIYFEELTSTMDEALNQMRHQPSTMKNFLVLADHQSRGVGRDHEQWDSPSGGIYLTFVNREIFGVGELPLMKKRGILTLLNTLNQLAIHDLSFSDSGDIYFAEKKGAGILEEYQVRGKTVQWYALGIGLHLNDIPASKTMTSASLHTGKEFKRSELVWKLQEQWKKCLALEAIEIEKQLRPYTKCRDQSQEKSKTPGVDHDKRDH</sequence>
<dbReference type="GO" id="GO:0004077">
    <property type="term" value="F:biotin--[biotin carboxyl-carrier protein] ligase activity"/>
    <property type="evidence" value="ECO:0007669"/>
    <property type="project" value="TreeGrafter"/>
</dbReference>
<feature type="domain" description="BPL/LPL catalytic" evidence="2">
    <location>
        <begin position="81"/>
        <end position="204"/>
    </location>
</feature>
<dbReference type="RefSeq" id="WP_149487848.1">
    <property type="nucleotide sequence ID" value="NZ_CP036150.1"/>
</dbReference>
<dbReference type="Pfam" id="PF03099">
    <property type="entry name" value="BPL_LplA_LipB"/>
    <property type="match status" value="1"/>
</dbReference>
<evidence type="ECO:0000256" key="1">
    <source>
        <dbReference type="SAM" id="MobiDB-lite"/>
    </source>
</evidence>
<dbReference type="PANTHER" id="PTHR12835">
    <property type="entry name" value="BIOTIN PROTEIN LIGASE"/>
    <property type="match status" value="1"/>
</dbReference>
<dbReference type="InterPro" id="IPR004143">
    <property type="entry name" value="BPL_LPL_catalytic"/>
</dbReference>
<organism evidence="4 5">
    <name type="scientific">Oceanispirochaeta crateris</name>
    <dbReference type="NCBI Taxonomy" id="2518645"/>
    <lineage>
        <taxon>Bacteria</taxon>
        <taxon>Pseudomonadati</taxon>
        <taxon>Spirochaetota</taxon>
        <taxon>Spirochaetia</taxon>
        <taxon>Spirochaetales</taxon>
        <taxon>Spirochaetaceae</taxon>
        <taxon>Oceanispirochaeta</taxon>
    </lineage>
</organism>
<feature type="domain" description="Helix-turn-helix type 11" evidence="3">
    <location>
        <begin position="6"/>
        <end position="58"/>
    </location>
</feature>